<dbReference type="EMBL" id="CAMXCT010000248">
    <property type="protein sequence ID" value="CAI3976154.1"/>
    <property type="molecule type" value="Genomic_DNA"/>
</dbReference>
<gene>
    <name evidence="2" type="ORF">C1SCF055_LOCUS4407</name>
</gene>
<feature type="region of interest" description="Disordered" evidence="1">
    <location>
        <begin position="866"/>
        <end position="897"/>
    </location>
</feature>
<evidence type="ECO:0000313" key="3">
    <source>
        <dbReference type="EMBL" id="CAL1129529.1"/>
    </source>
</evidence>
<dbReference type="Proteomes" id="UP001152797">
    <property type="component" value="Unassembled WGS sequence"/>
</dbReference>
<reference evidence="3" key="2">
    <citation type="submission" date="2024-04" db="EMBL/GenBank/DDBJ databases">
        <authorList>
            <person name="Chen Y."/>
            <person name="Shah S."/>
            <person name="Dougan E. K."/>
            <person name="Thang M."/>
            <person name="Chan C."/>
        </authorList>
    </citation>
    <scope>NUCLEOTIDE SEQUENCE [LARGE SCALE GENOMIC DNA]</scope>
</reference>
<dbReference type="EMBL" id="CAMXCT030000248">
    <property type="protein sequence ID" value="CAL4763466.1"/>
    <property type="molecule type" value="Genomic_DNA"/>
</dbReference>
<dbReference type="SUPFAM" id="SSF53335">
    <property type="entry name" value="S-adenosyl-L-methionine-dependent methyltransferases"/>
    <property type="match status" value="1"/>
</dbReference>
<organism evidence="2">
    <name type="scientific">Cladocopium goreaui</name>
    <dbReference type="NCBI Taxonomy" id="2562237"/>
    <lineage>
        <taxon>Eukaryota</taxon>
        <taxon>Sar</taxon>
        <taxon>Alveolata</taxon>
        <taxon>Dinophyceae</taxon>
        <taxon>Suessiales</taxon>
        <taxon>Symbiodiniaceae</taxon>
        <taxon>Cladocopium</taxon>
    </lineage>
</organism>
<evidence type="ECO:0000313" key="2">
    <source>
        <dbReference type="EMBL" id="CAI3976154.1"/>
    </source>
</evidence>
<name>A0A9P1BMQ0_9DINO</name>
<accession>A0A9P1BMQ0</accession>
<comment type="caution">
    <text evidence="2">The sequence shown here is derived from an EMBL/GenBank/DDBJ whole genome shotgun (WGS) entry which is preliminary data.</text>
</comment>
<feature type="compositionally biased region" description="Basic and acidic residues" evidence="1">
    <location>
        <begin position="880"/>
        <end position="897"/>
    </location>
</feature>
<evidence type="ECO:0000256" key="1">
    <source>
        <dbReference type="SAM" id="MobiDB-lite"/>
    </source>
</evidence>
<protein>
    <submittedName>
        <fullName evidence="2">Uncharacterized protein</fullName>
    </submittedName>
</protein>
<dbReference type="InterPro" id="IPR029063">
    <property type="entry name" value="SAM-dependent_MTases_sf"/>
</dbReference>
<evidence type="ECO:0000313" key="4">
    <source>
        <dbReference type="Proteomes" id="UP001152797"/>
    </source>
</evidence>
<proteinExistence type="predicted"/>
<dbReference type="AlphaFoldDB" id="A0A9P1BMQ0"/>
<keyword evidence="4" id="KW-1185">Reference proteome</keyword>
<dbReference type="OrthoDB" id="447914at2759"/>
<reference evidence="2" key="1">
    <citation type="submission" date="2022-10" db="EMBL/GenBank/DDBJ databases">
        <authorList>
            <person name="Chen Y."/>
            <person name="Dougan E. K."/>
            <person name="Chan C."/>
            <person name="Rhodes N."/>
            <person name="Thang M."/>
        </authorList>
    </citation>
    <scope>NUCLEOTIDE SEQUENCE</scope>
</reference>
<sequence>MDLMIHAAAFGLGMKKSNIKLPCEREPVNPVFYKRPRLIAPPTFVAEAPVMDDAVSLPTAEAEGRLKWSRKTSLVPWPVAQDRALAKALESWRIIIMDDLDGSLVGRQIAKSLRGDEGAQPVEQILSDALAGKSLSTLRARASSLMAFGRWKKGLDPSATILPIAEEQAYAYVRELRELNAPRTKPGRFLEAVAFAFHMLGAEVDGTMSSPRVKGAVVVPVVIPKKKEPLTVKQIAFLENLAIDDSGQLGIFAGYCCMVLHMRLRWMDGQFCQQEPFLDLFEGKGFLECGLYHHKNAGRQKHSQRLLPAACNIPGITGQDWASTWLQHRELHGLSAQPGKPTMPAPLADGGWAKVPLEAAQATSWIRELLRNLNPTVPWEFLGTHSLKATMLSMMAKAGCDTSLRRLAGYHTDPGARMPLEYSRDGQAPVLHALQAIGMAIQHGYFDPDASRARRWPRKPCISLEMAMTDMSKMATEDGWYKANNHKDAGFPETDDALLCDWEKVSEVSEGYSQSEPADDPWTDAASMSSISDRAERPEFQGMECSTSDEEKEAEVAAPIVGDSLARDLEVQIHVRVFKHVISGCCHIAKESNTDHDDGDAVVLKCGKLATRNFEEVDQAGINGLTMEQFAPQAKAIGLADGVLNAMALRGWTTHATFAFAVACQPGADEQAFLDGVVVPILGAAEHAEAPRLRRLFFESHTLTSADLRRKVDSNEMEAPRKLPPPEIAQRLDLLQARIHPLKIANVLEPSHQLINAIVQCVEDGRVRYVEWSKCGPSHVIRDPREDHQFFFYELKKEPMEGFAPVSLQQLAAADRELHIRLAEMTRAGFKPGPAGELPLDLPTNQVLEGPELRWMLMPVPKRSVVKAPPETPKLTKPGQEADSKRNRVEQPKKNKQEALRLKRLKRTPMPKQLAGCTPCDDEGNAYCFAFNLGTCSSATDCAKGKHLCCKKGTGQQQQCHDKKGEGPGVDLLRKRTSSATFGEKRHDFGSQPKRMRAEVVQPAAEGFQDEAEMSAHKSFQSHLNIDGNNAPVEAHAKQSPFLLDLFCGTAGVAAAFKALGGDALGIDHMVDKRRVKAPVAKVDLAHHDGQSTVLSWIQDGKVDAVMLAPPCGTSSRAREIPLPKHCRLRKGMQPVPLRSDKWPDGLPHLRGVAKLKVKTANKLYKFSMKVIKLCILMGIPVICENPKRSLMWLTEPFSERPEQCNFQYIHACMYGSSRRKSTAFLMNFSAGNLQTECDGLHTHLPWGMVDTADGKGLQFSTSLETEYPQPLCKQLALAF</sequence>
<dbReference type="EMBL" id="CAMXCT020000248">
    <property type="protein sequence ID" value="CAL1129529.1"/>
    <property type="molecule type" value="Genomic_DNA"/>
</dbReference>